<keyword evidence="2" id="KW-1185">Reference proteome</keyword>
<name>A0ABY0FLB4_9BACT</name>
<evidence type="ECO:0000313" key="1">
    <source>
        <dbReference type="EMBL" id="RYC74550.1"/>
    </source>
</evidence>
<reference evidence="1 2" key="2">
    <citation type="journal article" date="2020" name="Cell Rep.">
        <title>Acquisition and Adaptation of Ultra-small Parasitic Reduced Genome Bacteria to Mammalian Hosts.</title>
        <authorList>
            <person name="McLean J.S."/>
            <person name="Bor B."/>
            <person name="Kerns K.A."/>
            <person name="Liu Q."/>
            <person name="To T.T."/>
            <person name="Solden L."/>
            <person name="Hendrickson E.L."/>
            <person name="Wrighton K."/>
            <person name="Shi W."/>
            <person name="He X."/>
        </authorList>
    </citation>
    <scope>NUCLEOTIDE SEQUENCE [LARGE SCALE GENOMIC DNA]</scope>
    <source>
        <strain evidence="1 2">TM7_G3_2_Rum_HOT_351B</strain>
    </source>
</reference>
<dbReference type="Proteomes" id="UP001191019">
    <property type="component" value="Unassembled WGS sequence"/>
</dbReference>
<sequence>MENVQSLPNKEVTEELRHLKAMLEEPGIGRHRHDLAEKFRGKTDVPLSWIQEWLNTDELRVAGCKYLWLAAMNACIGDSEIPEWFIEQAIENADSYVKHEALKVFEERRLIVRDFEPPIPVYVKCALGAVAVAEILPNAQVRGVPGERCFTNMVEVKDILPGQSLNRKMAIPGIGDYEGIIYHPGDQVHILGFELERGIDKETNQFNRVSFYCTLEEAKEAKTRL</sequence>
<dbReference type="EMBL" id="PRLM01000006">
    <property type="protein sequence ID" value="RYC74550.1"/>
    <property type="molecule type" value="Genomic_DNA"/>
</dbReference>
<proteinExistence type="predicted"/>
<organism evidence="1 2">
    <name type="scientific">Candidatus Nanosyncoccus alces</name>
    <dbReference type="NCBI Taxonomy" id="2171997"/>
    <lineage>
        <taxon>Bacteria</taxon>
        <taxon>Candidatus Saccharimonadota</taxon>
        <taxon>Candidatus Nanosyncoccalia</taxon>
        <taxon>Candidatus Nanosyncoccales</taxon>
        <taxon>Candidatus Nanosyncoccaceae</taxon>
        <taxon>Candidatus Nanosyncoccus</taxon>
    </lineage>
</organism>
<comment type="caution">
    <text evidence="1">The sequence shown here is derived from an EMBL/GenBank/DDBJ whole genome shotgun (WGS) entry which is preliminary data.</text>
</comment>
<reference evidence="1 2" key="1">
    <citation type="journal article" date="2018" name="bioRxiv">
        <title>Evidence of independent acquisition and adaption of ultra-small bacteria to human hosts across the highly diverse yet reduced genomes of the phylum Saccharibacteria.</title>
        <authorList>
            <person name="McLean J.S."/>
            <person name="Bor B."/>
            <person name="To T.T."/>
            <person name="Liu Q."/>
            <person name="Kearns K.A."/>
            <person name="Solden L.M."/>
            <person name="Wrighton K.C."/>
            <person name="He X."/>
            <person name="Shi W."/>
        </authorList>
    </citation>
    <scope>NUCLEOTIDE SEQUENCE [LARGE SCALE GENOMIC DNA]</scope>
    <source>
        <strain evidence="1 2">TM7_G3_2_Rum_HOT_351B</strain>
    </source>
</reference>
<protein>
    <submittedName>
        <fullName evidence="1">Uncharacterized protein</fullName>
    </submittedName>
</protein>
<accession>A0ABY0FLB4</accession>
<gene>
    <name evidence="1" type="ORF">G3RUM_00707</name>
</gene>
<evidence type="ECO:0000313" key="2">
    <source>
        <dbReference type="Proteomes" id="UP001191019"/>
    </source>
</evidence>